<evidence type="ECO:0000259" key="9">
    <source>
        <dbReference type="Pfam" id="PF03828"/>
    </source>
</evidence>
<evidence type="ECO:0000256" key="4">
    <source>
        <dbReference type="ARBA" id="ARBA00012388"/>
    </source>
</evidence>
<feature type="region of interest" description="Disordered" evidence="8">
    <location>
        <begin position="783"/>
        <end position="845"/>
    </location>
</feature>
<dbReference type="PANTHER" id="PTHR12271">
    <property type="entry name" value="POLY A POLYMERASE CID PAP -RELATED"/>
    <property type="match status" value="1"/>
</dbReference>
<reference evidence="11" key="1">
    <citation type="submission" date="2022-12" db="EMBL/GenBank/DDBJ databases">
        <authorList>
            <person name="Petersen C."/>
        </authorList>
    </citation>
    <scope>NUCLEOTIDE SEQUENCE</scope>
    <source>
        <strain evidence="11">IBT 21472</strain>
    </source>
</reference>
<evidence type="ECO:0000256" key="2">
    <source>
        <dbReference type="ARBA" id="ARBA00001946"/>
    </source>
</evidence>
<feature type="domain" description="Poly(A) RNA polymerase mitochondrial-like central palm" evidence="10">
    <location>
        <begin position="97"/>
        <end position="228"/>
    </location>
</feature>
<feature type="region of interest" description="Disordered" evidence="8">
    <location>
        <begin position="618"/>
        <end position="658"/>
    </location>
</feature>
<evidence type="ECO:0000259" key="10">
    <source>
        <dbReference type="Pfam" id="PF22600"/>
    </source>
</evidence>
<feature type="domain" description="PAP-associated" evidence="9">
    <location>
        <begin position="320"/>
        <end position="373"/>
    </location>
</feature>
<comment type="similarity">
    <text evidence="3">Belongs to the DNA polymerase type-B-like family.</text>
</comment>
<keyword evidence="6" id="KW-0479">Metal-binding</keyword>
<dbReference type="GO" id="GO:0046872">
    <property type="term" value="F:metal ion binding"/>
    <property type="evidence" value="ECO:0007669"/>
    <property type="project" value="UniProtKB-KW"/>
</dbReference>
<dbReference type="SUPFAM" id="SSF81301">
    <property type="entry name" value="Nucleotidyltransferase"/>
    <property type="match status" value="1"/>
</dbReference>
<dbReference type="SUPFAM" id="SSF81631">
    <property type="entry name" value="PAP/OAS1 substrate-binding domain"/>
    <property type="match status" value="1"/>
</dbReference>
<gene>
    <name evidence="11" type="ORF">N7476_002039</name>
</gene>
<evidence type="ECO:0000256" key="6">
    <source>
        <dbReference type="ARBA" id="ARBA00022723"/>
    </source>
</evidence>
<dbReference type="Gene3D" id="1.10.1410.10">
    <property type="match status" value="1"/>
</dbReference>
<comment type="caution">
    <text evidence="11">The sequence shown here is derived from an EMBL/GenBank/DDBJ whole genome shotgun (WGS) entry which is preliminary data.</text>
</comment>
<accession>A0A9W9Q356</accession>
<dbReference type="Pfam" id="PF03828">
    <property type="entry name" value="PAP_assoc"/>
    <property type="match status" value="1"/>
</dbReference>
<feature type="region of interest" description="Disordered" evidence="8">
    <location>
        <begin position="861"/>
        <end position="1010"/>
    </location>
</feature>
<feature type="region of interest" description="Disordered" evidence="8">
    <location>
        <begin position="415"/>
        <end position="487"/>
    </location>
</feature>
<evidence type="ECO:0000256" key="5">
    <source>
        <dbReference type="ARBA" id="ARBA00022679"/>
    </source>
</evidence>
<dbReference type="Pfam" id="PF22600">
    <property type="entry name" value="MTPAP-like_central"/>
    <property type="match status" value="1"/>
</dbReference>
<reference evidence="11" key="2">
    <citation type="journal article" date="2023" name="IMA Fungus">
        <title>Comparative genomic study of the Penicillium genus elucidates a diverse pangenome and 15 lateral gene transfer events.</title>
        <authorList>
            <person name="Petersen C."/>
            <person name="Sorensen T."/>
            <person name="Nielsen M.R."/>
            <person name="Sondergaard T.E."/>
            <person name="Sorensen J.L."/>
            <person name="Fitzpatrick D.A."/>
            <person name="Frisvad J.C."/>
            <person name="Nielsen K.L."/>
        </authorList>
    </citation>
    <scope>NUCLEOTIDE SEQUENCE</scope>
    <source>
        <strain evidence="11">IBT 21472</strain>
    </source>
</reference>
<feature type="compositionally biased region" description="Basic and acidic residues" evidence="8">
    <location>
        <begin position="871"/>
        <end position="887"/>
    </location>
</feature>
<feature type="compositionally biased region" description="Polar residues" evidence="8">
    <location>
        <begin position="889"/>
        <end position="912"/>
    </location>
</feature>
<feature type="compositionally biased region" description="Low complexity" evidence="8">
    <location>
        <begin position="728"/>
        <end position="745"/>
    </location>
</feature>
<comment type="cofactor">
    <cofactor evidence="2">
        <name>Mg(2+)</name>
        <dbReference type="ChEBI" id="CHEBI:18420"/>
    </cofactor>
</comment>
<keyword evidence="12" id="KW-1185">Reference proteome</keyword>
<feature type="compositionally biased region" description="Polar residues" evidence="8">
    <location>
        <begin position="783"/>
        <end position="795"/>
    </location>
</feature>
<dbReference type="GO" id="GO:0031123">
    <property type="term" value="P:RNA 3'-end processing"/>
    <property type="evidence" value="ECO:0007669"/>
    <property type="project" value="TreeGrafter"/>
</dbReference>
<dbReference type="AlphaFoldDB" id="A0A9W9Q356"/>
<feature type="compositionally biased region" description="Polar residues" evidence="8">
    <location>
        <begin position="826"/>
        <end position="842"/>
    </location>
</feature>
<dbReference type="CDD" id="cd05402">
    <property type="entry name" value="NT_PAP_TUTase"/>
    <property type="match status" value="1"/>
</dbReference>
<dbReference type="InterPro" id="IPR002058">
    <property type="entry name" value="PAP_assoc"/>
</dbReference>
<name>A0A9W9Q356_9EURO</name>
<dbReference type="EC" id="2.7.7.19" evidence="4"/>
<feature type="compositionally biased region" description="Polar residues" evidence="8">
    <location>
        <begin position="464"/>
        <end position="486"/>
    </location>
</feature>
<dbReference type="PANTHER" id="PTHR12271:SF113">
    <property type="entry name" value="POLY(A) RNA POLYMERASE CID11"/>
    <property type="match status" value="1"/>
</dbReference>
<proteinExistence type="inferred from homology"/>
<feature type="compositionally biased region" description="Low complexity" evidence="8">
    <location>
        <begin position="796"/>
        <end position="808"/>
    </location>
</feature>
<evidence type="ECO:0000313" key="11">
    <source>
        <dbReference type="EMBL" id="KAJ5323439.1"/>
    </source>
</evidence>
<evidence type="ECO:0000256" key="3">
    <source>
        <dbReference type="ARBA" id="ARBA00008593"/>
    </source>
</evidence>
<dbReference type="EMBL" id="JAPZBO010000002">
    <property type="protein sequence ID" value="KAJ5323439.1"/>
    <property type="molecule type" value="Genomic_DNA"/>
</dbReference>
<protein>
    <recommendedName>
        <fullName evidence="4">polynucleotide adenylyltransferase</fullName>
        <ecNumber evidence="4">2.7.7.19</ecNumber>
    </recommendedName>
</protein>
<keyword evidence="5" id="KW-0808">Transferase</keyword>
<dbReference type="GO" id="GO:0010605">
    <property type="term" value="P:negative regulation of macromolecule metabolic process"/>
    <property type="evidence" value="ECO:0007669"/>
    <property type="project" value="UniProtKB-ARBA"/>
</dbReference>
<feature type="compositionally biased region" description="Polar residues" evidence="8">
    <location>
        <begin position="707"/>
        <end position="722"/>
    </location>
</feature>
<feature type="region of interest" description="Disordered" evidence="8">
    <location>
        <begin position="547"/>
        <end position="577"/>
    </location>
</feature>
<sequence length="1010" mass="111218">MDAAVRRVRDPSSPTIELATIELPPLDPLPTCAHSLVSLPDAVPRPRKHLTPFDALRIHTPTSLDSKTGACFMGSDILPEEKEALKEKLTPEEEKKLTEDIEELYERLLPSAESDDRRRQLVAKLEKLFNEQWPGHEIKAKVFGSSGNKLCSSDSDVDICITTDYKALEHVCLLAEVLAKHGMERVVCVSHAKVPIVKIWDPELRLACDMNVNNTLALENTRMIRTYVDCDRRVRVLAMVVKHWTKRRILNDAALGSTLSSYTWICLIINFLQTRNPPIVPSLQARPHQKKATPDGVVYSFDDDLDTLQQFGQKNRETSGQLLFAFFRYYGHELNYEKNVISVREGGLVSKDVKGWTFSLNNRLCVEEPFNTSRNLGNTADDTSFRGLHIELRRAFGYIAKGDLAGCCEQFEFPPEEERTWERPPPQPRPTLTPSVPTRGGRGGGRGGRFQNQFSRGGFAGGRRTSNTGRVNSSRQQSTNGNNPSDLSLHAQQQAQFLLHDQLYQQIQLLQAQEQELRMQLHNQALITGRPPPVFLRQPFIQFPMPQQQEFSADENSRSRSETVNQPPLTPLTPTSQRLSFVNPTYASGAVSACAAAEFPLQHFVPLYAIPQPLDPSFDLKGRSAPEPSEGGEGSGDESAMPPNSLPSNGSRSDSVDEGRTQEVMGYYLTPQQLQLYQQNAMASPMGLALQNGYTHFLPVQPDYRSSGLSSDGQSTRADQSPTPAPLRSSSQPKRSSSSRPAASSGPLIVDGSVPPNPSATSEHCPTYASDLIDPYSAVTHYTSTSDDHTINTPASFSDSLSQDFQDSGPFDIDQTPVSTRPFETPKTSSTNGESQKGNANGQPELLASRLQNFHLSNAEKLARSHSTKSNSERHRNGAHSGKDHTHSKSSTSNDKATGSHQGNETRQQNSSSKRKTNGADSSEKANGVNHGHKPKQRGRHDASHNGSSHGDTKDHPLRKGGANGTPEANHGWQTTKKKNRRSGKPSAEPRNGTNGPEPLPTDEALRKGG</sequence>
<evidence type="ECO:0000256" key="7">
    <source>
        <dbReference type="ARBA" id="ARBA00022842"/>
    </source>
</evidence>
<evidence type="ECO:0000256" key="8">
    <source>
        <dbReference type="SAM" id="MobiDB-lite"/>
    </source>
</evidence>
<evidence type="ECO:0000256" key="1">
    <source>
        <dbReference type="ARBA" id="ARBA00001936"/>
    </source>
</evidence>
<dbReference type="GO" id="GO:1990817">
    <property type="term" value="F:poly(A) RNA polymerase activity"/>
    <property type="evidence" value="ECO:0007669"/>
    <property type="project" value="UniProtKB-EC"/>
</dbReference>
<dbReference type="InterPro" id="IPR043519">
    <property type="entry name" value="NT_sf"/>
</dbReference>
<keyword evidence="7" id="KW-0460">Magnesium</keyword>
<organism evidence="11 12">
    <name type="scientific">Penicillium atrosanguineum</name>
    <dbReference type="NCBI Taxonomy" id="1132637"/>
    <lineage>
        <taxon>Eukaryota</taxon>
        <taxon>Fungi</taxon>
        <taxon>Dikarya</taxon>
        <taxon>Ascomycota</taxon>
        <taxon>Pezizomycotina</taxon>
        <taxon>Eurotiomycetes</taxon>
        <taxon>Eurotiomycetidae</taxon>
        <taxon>Eurotiales</taxon>
        <taxon>Aspergillaceae</taxon>
        <taxon>Penicillium</taxon>
    </lineage>
</organism>
<comment type="cofactor">
    <cofactor evidence="1">
        <name>Mn(2+)</name>
        <dbReference type="ChEBI" id="CHEBI:29035"/>
    </cofactor>
</comment>
<evidence type="ECO:0000313" key="12">
    <source>
        <dbReference type="Proteomes" id="UP001147746"/>
    </source>
</evidence>
<dbReference type="Gene3D" id="3.30.460.10">
    <property type="entry name" value="Beta Polymerase, domain 2"/>
    <property type="match status" value="1"/>
</dbReference>
<dbReference type="InterPro" id="IPR054708">
    <property type="entry name" value="MTPAP-like_central"/>
</dbReference>
<feature type="region of interest" description="Disordered" evidence="8">
    <location>
        <begin position="701"/>
        <end position="766"/>
    </location>
</feature>
<dbReference type="Proteomes" id="UP001147746">
    <property type="component" value="Unassembled WGS sequence"/>
</dbReference>